<feature type="disulfide bond" evidence="20">
    <location>
        <begin position="2821"/>
        <end position="2836"/>
    </location>
</feature>
<dbReference type="SMART" id="SM00179">
    <property type="entry name" value="EGF_CA"/>
    <property type="match status" value="8"/>
</dbReference>
<dbReference type="InterPro" id="IPR011042">
    <property type="entry name" value="6-blade_b-propeller_TolB-like"/>
</dbReference>
<dbReference type="HOGENOM" id="CLU_000085_1_1_1"/>
<feature type="disulfide bond" evidence="20">
    <location>
        <begin position="2853"/>
        <end position="2871"/>
    </location>
</feature>
<feature type="repeat" description="LDL-receptor class B" evidence="21">
    <location>
        <begin position="1124"/>
        <end position="1167"/>
    </location>
</feature>
<keyword evidence="4 19" id="KW-0245">EGF-like domain</keyword>
<evidence type="ECO:0000256" key="3">
    <source>
        <dbReference type="ARBA" id="ARBA00022475"/>
    </source>
</evidence>
<dbReference type="FunFam" id="4.10.400.10:FF:000113">
    <property type="entry name" value="Low-density lipoprotein receptor-related protein 8"/>
    <property type="match status" value="1"/>
</dbReference>
<keyword evidence="6" id="KW-0254">Endocytosis</keyword>
<feature type="disulfide bond" evidence="20">
    <location>
        <begin position="82"/>
        <end position="94"/>
    </location>
</feature>
<feature type="repeat" description="LDL-receptor class B" evidence="21">
    <location>
        <begin position="2378"/>
        <end position="2419"/>
    </location>
</feature>
<dbReference type="GO" id="GO:0005509">
    <property type="term" value="F:calcium ion binding"/>
    <property type="evidence" value="ECO:0007669"/>
    <property type="project" value="InterPro"/>
</dbReference>
<evidence type="ECO:0000256" key="5">
    <source>
        <dbReference type="ARBA" id="ARBA00022553"/>
    </source>
</evidence>
<evidence type="ECO:0000256" key="16">
    <source>
        <dbReference type="ARBA" id="ARBA00023176"/>
    </source>
</evidence>
<dbReference type="InterPro" id="IPR000033">
    <property type="entry name" value="LDLR_classB_rpt"/>
</dbReference>
<feature type="disulfide bond" evidence="19">
    <location>
        <begin position="3394"/>
        <end position="3403"/>
    </location>
</feature>
<feature type="disulfide bond" evidence="20">
    <location>
        <begin position="2809"/>
        <end position="2827"/>
    </location>
</feature>
<feature type="disulfide bond" evidence="20">
    <location>
        <begin position="2641"/>
        <end position="2659"/>
    </location>
</feature>
<dbReference type="Pfam" id="PF12662">
    <property type="entry name" value="cEGF"/>
    <property type="match status" value="1"/>
</dbReference>
<keyword evidence="15" id="KW-0675">Receptor</keyword>
<feature type="repeat" description="LDL-receptor class B" evidence="21">
    <location>
        <begin position="501"/>
        <end position="544"/>
    </location>
</feature>
<dbReference type="OMA" id="RTCQPEQ"/>
<evidence type="ECO:0000256" key="9">
    <source>
        <dbReference type="ARBA" id="ARBA00022729"/>
    </source>
</evidence>
<feature type="repeat" description="LDL-receptor class B" evidence="21">
    <location>
        <begin position="456"/>
        <end position="498"/>
    </location>
</feature>
<dbReference type="Gene3D" id="2.10.25.10">
    <property type="entry name" value="Laminin"/>
    <property type="match status" value="7"/>
</dbReference>
<feature type="disulfide bond" evidence="20">
    <location>
        <begin position="1860"/>
        <end position="1872"/>
    </location>
</feature>
<feature type="disulfide bond" evidence="20">
    <location>
        <begin position="1653"/>
        <end position="1671"/>
    </location>
</feature>
<feature type="repeat" description="LDL-receptor class B" evidence="21">
    <location>
        <begin position="2152"/>
        <end position="2196"/>
    </location>
</feature>
<evidence type="ECO:0000256" key="22">
    <source>
        <dbReference type="SAM" id="MobiDB-lite"/>
    </source>
</evidence>
<dbReference type="KEGG" id="lgi:LOTGIDRAFT_170222"/>
<dbReference type="FunFam" id="4.10.400.10:FF:000001">
    <property type="entry name" value="Low-density lipoprotein receptor-related protein 1"/>
    <property type="match status" value="1"/>
</dbReference>
<keyword evidence="12 23" id="KW-1133">Transmembrane helix</keyword>
<dbReference type="PROSITE" id="PS00022">
    <property type="entry name" value="EGF_1"/>
    <property type="match status" value="1"/>
</dbReference>
<protein>
    <recommendedName>
        <fullName evidence="24">EGF-like domain-containing protein</fullName>
    </recommendedName>
</protein>
<dbReference type="SUPFAM" id="SSF63825">
    <property type="entry name" value="YWTD domain"/>
    <property type="match status" value="7"/>
</dbReference>
<evidence type="ECO:0000256" key="4">
    <source>
        <dbReference type="ARBA" id="ARBA00022536"/>
    </source>
</evidence>
<feature type="repeat" description="LDL-receptor class B" evidence="21">
    <location>
        <begin position="1079"/>
        <end position="1123"/>
    </location>
</feature>
<dbReference type="PROSITE" id="PS01186">
    <property type="entry name" value="EGF_2"/>
    <property type="match status" value="3"/>
</dbReference>
<dbReference type="PROSITE" id="PS01209">
    <property type="entry name" value="LDLRA_1"/>
    <property type="match status" value="12"/>
</dbReference>
<gene>
    <name evidence="25" type="ORF">LOTGIDRAFT_170222</name>
</gene>
<evidence type="ECO:0000313" key="25">
    <source>
        <dbReference type="EMBL" id="ESO82185.1"/>
    </source>
</evidence>
<evidence type="ECO:0000256" key="13">
    <source>
        <dbReference type="ARBA" id="ARBA00023136"/>
    </source>
</evidence>
<feature type="disulfide bond" evidence="20">
    <location>
        <begin position="1772"/>
        <end position="1784"/>
    </location>
</feature>
<evidence type="ECO:0000256" key="23">
    <source>
        <dbReference type="SAM" id="Phobius"/>
    </source>
</evidence>
<keyword evidence="16" id="KW-0168">Coated pit</keyword>
<feature type="disulfide bond" evidence="20">
    <location>
        <begin position="22"/>
        <end position="37"/>
    </location>
</feature>
<feature type="disulfide bond" evidence="20">
    <location>
        <begin position="101"/>
        <end position="116"/>
    </location>
</feature>
<feature type="disulfide bond" evidence="20">
    <location>
        <begin position="2952"/>
        <end position="2967"/>
    </location>
</feature>
<feature type="repeat" description="LDL-receptor class B" evidence="21">
    <location>
        <begin position="3233"/>
        <end position="3275"/>
    </location>
</feature>
<feature type="disulfide bond" evidence="20">
    <location>
        <begin position="2895"/>
        <end position="2913"/>
    </location>
</feature>
<keyword evidence="26" id="KW-1185">Reference proteome</keyword>
<feature type="repeat" description="LDL-receptor class B" evidence="21">
    <location>
        <begin position="2290"/>
        <end position="2332"/>
    </location>
</feature>
<dbReference type="InterPro" id="IPR009030">
    <property type="entry name" value="Growth_fac_rcpt_cys_sf"/>
</dbReference>
<dbReference type="PANTHER" id="PTHR22722">
    <property type="entry name" value="LOW-DENSITY LIPOPROTEIN RECEPTOR-RELATED PROTEIN 2-RELATED"/>
    <property type="match status" value="1"/>
</dbReference>
<feature type="disulfide bond" evidence="20">
    <location>
        <begin position="89"/>
        <end position="107"/>
    </location>
</feature>
<dbReference type="PROSITE" id="PS50068">
    <property type="entry name" value="LDLRA_2"/>
    <property type="match status" value="27"/>
</dbReference>
<feature type="disulfide bond" evidence="20">
    <location>
        <begin position="2593"/>
        <end position="2605"/>
    </location>
</feature>
<evidence type="ECO:0000256" key="8">
    <source>
        <dbReference type="ARBA" id="ARBA00022723"/>
    </source>
</evidence>
<dbReference type="PRINTS" id="PR00261">
    <property type="entry name" value="LDLRECEPTOR"/>
</dbReference>
<dbReference type="InterPro" id="IPR056588">
    <property type="entry name" value="EGF_LRP2"/>
</dbReference>
<feature type="disulfide bond" evidence="20">
    <location>
        <begin position="1921"/>
        <end position="1936"/>
    </location>
</feature>
<feature type="disulfide bond" evidence="20">
    <location>
        <begin position="2940"/>
        <end position="2958"/>
    </location>
</feature>
<feature type="repeat" description="LDL-receptor class B" evidence="21">
    <location>
        <begin position="2197"/>
        <end position="2238"/>
    </location>
</feature>
<dbReference type="PANTHER" id="PTHR22722:SF14">
    <property type="entry name" value="MEGALIN, ISOFORM A"/>
    <property type="match status" value="1"/>
</dbReference>
<dbReference type="SMART" id="SM00192">
    <property type="entry name" value="LDLa"/>
    <property type="match status" value="27"/>
</dbReference>
<evidence type="ECO:0000256" key="10">
    <source>
        <dbReference type="ARBA" id="ARBA00022737"/>
    </source>
</evidence>
<comment type="subcellular location">
    <subcellularLocation>
        <location evidence="1">Cell membrane</location>
        <topology evidence="1">Single-pass type I membrane protein</topology>
    </subcellularLocation>
    <subcellularLocation>
        <location evidence="18">Membrane</location>
        <location evidence="18">Coated pit</location>
    </subcellularLocation>
</comment>
<feature type="disulfide bond" evidence="20">
    <location>
        <begin position="2760"/>
        <end position="2772"/>
    </location>
</feature>
<feature type="domain" description="EGF-like" evidence="24">
    <location>
        <begin position="325"/>
        <end position="364"/>
    </location>
</feature>
<feature type="domain" description="EGF-like" evidence="24">
    <location>
        <begin position="1937"/>
        <end position="1978"/>
    </location>
</feature>
<dbReference type="Pfam" id="PF24468">
    <property type="entry name" value="EGF_LRP2"/>
    <property type="match status" value="1"/>
</dbReference>
<dbReference type="FunFam" id="4.10.400.10:FF:000034">
    <property type="entry name" value="Low-density lipoprotein receptor-related protein 2"/>
    <property type="match status" value="1"/>
</dbReference>
<feature type="repeat" description="LDL-receptor class B" evidence="21">
    <location>
        <begin position="3150"/>
        <end position="3192"/>
    </location>
</feature>
<evidence type="ECO:0000256" key="20">
    <source>
        <dbReference type="PROSITE-ProRule" id="PRU00124"/>
    </source>
</evidence>
<evidence type="ECO:0000256" key="11">
    <source>
        <dbReference type="ARBA" id="ARBA00022837"/>
    </source>
</evidence>
<feature type="domain" description="EGF-like" evidence="24">
    <location>
        <begin position="3370"/>
        <end position="3404"/>
    </location>
</feature>
<feature type="repeat" description="LDL-receptor class B" evidence="21">
    <location>
        <begin position="545"/>
        <end position="589"/>
    </location>
</feature>
<dbReference type="CDD" id="cd00054">
    <property type="entry name" value="EGF_CA"/>
    <property type="match status" value="2"/>
</dbReference>
<evidence type="ECO:0000256" key="12">
    <source>
        <dbReference type="ARBA" id="ARBA00022989"/>
    </source>
</evidence>
<feature type="disulfide bond" evidence="20">
    <location>
        <begin position="141"/>
        <end position="156"/>
    </location>
</feature>
<comment type="similarity">
    <text evidence="2">Belongs to the LDLR family.</text>
</comment>
<dbReference type="InterPro" id="IPR026823">
    <property type="entry name" value="cEGF"/>
</dbReference>
<dbReference type="InterPro" id="IPR000742">
    <property type="entry name" value="EGF"/>
</dbReference>
<feature type="disulfide bond" evidence="20">
    <location>
        <begin position="1867"/>
        <end position="1885"/>
    </location>
</feature>
<feature type="disulfide bond" evidence="20">
    <location>
        <begin position="2724"/>
        <end position="2742"/>
    </location>
</feature>
<feature type="disulfide bond" evidence="20">
    <location>
        <begin position="2554"/>
        <end position="2566"/>
    </location>
</feature>
<dbReference type="GeneID" id="20241352"/>
<keyword evidence="10" id="KW-0677">Repeat</keyword>
<feature type="disulfide bond" evidence="20">
    <location>
        <begin position="2600"/>
        <end position="2618"/>
    </location>
</feature>
<evidence type="ECO:0000313" key="26">
    <source>
        <dbReference type="Proteomes" id="UP000030746"/>
    </source>
</evidence>
<comment type="caution">
    <text evidence="19">Lacks conserved residue(s) required for the propagation of feature annotation.</text>
</comment>
<evidence type="ECO:0000256" key="6">
    <source>
        <dbReference type="ARBA" id="ARBA00022583"/>
    </source>
</evidence>
<feature type="disulfide bond" evidence="20">
    <location>
        <begin position="10"/>
        <end position="28"/>
    </location>
</feature>
<evidence type="ECO:0000256" key="2">
    <source>
        <dbReference type="ARBA" id="ARBA00009939"/>
    </source>
</evidence>
<feature type="disulfide bond" evidence="20">
    <location>
        <begin position="1566"/>
        <end position="1578"/>
    </location>
</feature>
<accession>V3ZIN0</accession>
<feature type="disulfide bond" evidence="20">
    <location>
        <begin position="204"/>
        <end position="216"/>
    </location>
</feature>
<dbReference type="SUPFAM" id="SSF57424">
    <property type="entry name" value="LDL receptor-like module"/>
    <property type="match status" value="27"/>
</dbReference>
<evidence type="ECO:0000256" key="1">
    <source>
        <dbReference type="ARBA" id="ARBA00004251"/>
    </source>
</evidence>
<feature type="disulfide bond" evidence="20">
    <location>
        <begin position="1626"/>
        <end position="1641"/>
    </location>
</feature>
<evidence type="ECO:0000256" key="21">
    <source>
        <dbReference type="PROSITE-ProRule" id="PRU00461"/>
    </source>
</evidence>
<dbReference type="FunFam" id="4.10.400.10:FF:000005">
    <property type="entry name" value="low-density lipoprotein receptor-related protein 1B"/>
    <property type="match status" value="2"/>
</dbReference>
<dbReference type="Gene3D" id="4.10.400.10">
    <property type="entry name" value="Low-density Lipoprotein Receptor"/>
    <property type="match status" value="27"/>
</dbReference>
<feature type="non-terminal residue" evidence="25">
    <location>
        <position position="1"/>
    </location>
</feature>
<keyword evidence="8" id="KW-0479">Metal-binding</keyword>
<feature type="repeat" description="LDL-receptor class B" evidence="21">
    <location>
        <begin position="2109"/>
        <end position="2151"/>
    </location>
</feature>
<feature type="repeat" description="LDL-receptor class B" evidence="21">
    <location>
        <begin position="3102"/>
        <end position="3149"/>
    </location>
</feature>
<dbReference type="FunFam" id="2.120.10.30:FF:000241">
    <property type="entry name" value="Low-density lipoprotein receptor-related protein 6"/>
    <property type="match status" value="4"/>
</dbReference>
<evidence type="ECO:0000256" key="15">
    <source>
        <dbReference type="ARBA" id="ARBA00023170"/>
    </source>
</evidence>
<keyword evidence="14 19" id="KW-1015">Disulfide bond</keyword>
<feature type="disulfide bond" evidence="20">
    <location>
        <begin position="1646"/>
        <end position="1658"/>
    </location>
</feature>
<keyword evidence="13 23" id="KW-0472">Membrane</keyword>
<dbReference type="FunFam" id="2.10.25.10:FF:000009">
    <property type="entry name" value="Low-density lipoprotein receptor isoform 1"/>
    <property type="match status" value="3"/>
</dbReference>
<feature type="disulfide bond" evidence="20">
    <location>
        <begin position="1607"/>
        <end position="1619"/>
    </location>
</feature>
<feature type="disulfide bond" evidence="20">
    <location>
        <begin position="1573"/>
        <end position="1591"/>
    </location>
</feature>
<feature type="disulfide bond" evidence="20">
    <location>
        <begin position="164"/>
        <end position="176"/>
    </location>
</feature>
<sequence length="3765" mass="422110">VTCASNKYQCNNGRCISEVWLCDGDNDCGDMSDEKNCPEKTCRPDEFRCNNSLCISQALVCDTDNDCGDSSDEGEFCTNHKCQPGFFQCDNKRCIPDHLVCNGGLDCFDESDEYDCPALNCTGRRWTCKTVRQCISRKYQCDGVDDCTDASDEEDCATRAPDECHDNEFKCTVGGCIPETWKCDGQEDCEDGSDEPSTCATPTCYSGRFRCNNGRCIFHGWVCDGDDDCGDNSDEAQSLTCAPPPFSCPSGEWECPGTRVCINITSVCDGSIDCPQGHDESPVCNSESCRLENGGCSHRCIQTPRGAECFCPEGQELNDTKICQDKNECDPPGICSQTCINTKGSYKCQCDEGYSLLPDKKTCQASRNTSEVFLLVATRKTIIRSSLDAWMYKSLPLVNQRSLSAIDIDVATGHIYYSDTGLKKIFRATYNGTDITEIISTGVDVIEDIAVDWIARNIYWTDYRMETVEVADIDGNERVVLISTNITNPRGIEVDPRDGLRYLFWSDWGQNPKIERVGLDGSSRVAIVTDKIYWPNALTLDYPNKRLYFADARLDFIDYCNYDGSGRHRMFSNDHFLRHPHALTIFEDRIYWTDRAANRISRCNKFNCTERTVMASNIARPLGIVAYHSVRQPIGSNSCEKKPCSHLCLLSPTSELGYKCLCPVGFKMDATSHVCKQASEVVLLYMQPRMISGIKPDSKGKPSMIPVTSLVDGLDFDYDSREGFIYYIEKENGSLRRIQINGQNASEFVPTAVIGQPNALAIDWLSNNLYWANEDMSTIEVMKMTGEKHYRKILISNNGKETDVAAPLSICLDPVQGKLYWSDKGGNGVPAKIGVMNMDGTKSKVLVSTDIRVPQYLTIDINNQALYWSDSFHQDTDSEPKSPGGLTVYKNRLYYTDSDYEAIYEANFSNLTHPTQVKNNLPKLQSLKIYYDRHDSGSNGCSDNYGGCSQLCLPIGVNKQKKCDCGIGFVLQSNGDCQESNSFLLISQYKKLRGFGLSEQNPQEAMVPVGGEGRAISKIEVIMKFGYIYWTDLNPGDKINKAASTLNRIKADGSEFQVVIKSGVGTNGIQGIAIDWLAGNLYFTNAFTIETFIEACRLDGSYRRVIIREPQGRPRSIAVDPIKRYIYWADYGQHPKIERANLDGSNRTTLVSNGISFPRDIAVDIITHDVYWVDSVVDALQSISYNGENRQYIKINLPNPFGVAVYGDWIYWVDRNLKKIFKGRKTKRSNDSIIVVKSDLPELRDVKIFDDSIQPKGESPCINNNGGCDQLCFALPNKDDPTCVCASGKLDTDGKSCTAPSDFLIYAAENEIRGISLDLKNMAAPIPPITGLRGAVAVDFDAKTQYIYFSQVGGKKISQVKKGSVKVEDILDNDINSTLSNHDITSVEGMAFDWVSKRLYWADLFKKRIYSMGIDKSNKIELAVVNSPRAVAVDPCSGDRIERSNIHGMYREIIIQTTVHPFSLTIYKQYIFWTDWTLRGVFRAEKHTGSDMKMLIQGISARPMGIVVFSPDRQKCDDNPCAKFNGGCSHGCHPSPKGEPECSCQEGSGLVLGKDGKMCIPENHNCTSTQFVCENGRCLIQRWVCDMDDDCRDNSDENPNHCALHTCDPTHFRCNNGRCIPLRYRCDFDDDCRDNSDEFDCPYPTCGPDQFSCLNFRCIDKGQVCDGVDNCRDGNKTDEMNCPPRVCPSNQVKCPNTNICIVRRYMCDGDDDCGDNYDENPLFCNQVTCAAGDFYCTETHKCIPGAWHCDGENDCGSNEDESEYCSFNNRTCFGNQFTCDSGKCISSRWVCDGTDDCGDNSDEADTLNCAERTCQPDTFTCESNKQAGSYPCIDRRRVCDGVRNCIGGEDEMQSCPVRSCQPNQFQCTNGICISLRFYCDLDNDCGDNSDEPDQCVTPEPTCAGNEFRCDSGDCVSYNVVCNKNPDCSDESDEKHCHIDECEKTEINQCEHECVDTLTSFHCECHTGYRLMSDRKACQDINECTDVPGACSQICENTEGSYKCKCTEGYQRQADGISCKKIDNIKPWLVFANRYYVRELSTDGQNYRRVAQGFDNVVALDFDVKEDRLYFTDVKAHKIYRIYLNGTGQEVIIQHNVPSAEGLSVDWIGRKLYWVDGRKSSLNVAELNGTNRCTLLKSQMRRPRAIVVDPVHGYIYWTDWGVKSSIGRVGMDGSNATVDFVTNKMGWPNALTIDYDTGRLWWADAHLDIIEYINIDGSGRHTVLQGVPHPFAITVFEDWMYWTDWNHLSIEKANKYTGANHTILRNITHRPMDIHVYHPLRQKVEYFLYFRKLYWVDGRKSSLNVAELNGTNRCTLLKSQMRRPRAIVVDPVHGYIYWTDWGVKSSIGRVGMDGSNATVDFVTNKMGWPNALTIDYDTGRLWWADAHLDIIEYINIDGSGRHTVLQGVPHPFAITVFEDWMYWTDWNHLSIEKANKYTGANHTILRNITHRPMDIHVYHPLRQKVGSRGSPCGKNNGGCSHVCLIGAGGDNYACKCPDFFVMTPDNKTCIANCSSSQFRCGPTDDRCVPLLWKCDGDKDCKDGMDEPEDCPVKVCAPGQFQCKNNNCTFVFRVCDLHDDCGDGSDEENCNTRQCESWQFKCNNYKCIPKKWQCDGEDDCGDGSDELSHSCGNSTCSVGQFMCDNKRCIPATWKCDFDDDCGDGSDEKTSFNCESRSCLTGWWKCKTNYRCVPNWSRCDGEDDCRDNSDELEENCPVCHPTGDWKCANRKCIPKRWLCDFDDDCGDNSDEASDTCADKLRSCSESEFRCDNKKCIQGKWRCDHDNDCGDGSDEDPQYCTKFKECDKDQFQCSSGHCISLNTICDGARDCFDASDEQNCTAPYPGNKFCPDSKFECANHICISTNWKCDGDNDCGDDSDETAEVCKSVDCEDAGKFQCDNFKCIPKFKICDEINNCGDGSDENKPGLCKVQSNRICTEKEFKCTNRNCIEGTRVCDNVDDCGDRSDEDGCNKDSDDSSCSKENGGCAQNCTSLKDGGYYCSCKPGYQIGREDRKSCEDINECDRWGNNCPQKCQNIKGTYKCQCAEGFRDRQRKGTECKASDGSLIIFFGIGGAIQQYRSSTKEYTNAILKSQRVQSIDVDVAWNLIFWTDKSEKKIKRATLPPDATVSGVARTIVSFDVKQPEGIAVDWVGKNIYWADSLKKTISVAKNDGRYTRSLIATDLDYPMGVAVIHDWDASENKPKIEYSWMNGDQRKVLVNSNLVYPTGITIDYFMNDRIYWCDYKSNVIETMKYDGTDRHIVIKKGIYKPFNIDVFESMLYWSSRDEGRIIKMNKFGKGTNSTLQTGLLLPTGVKVFHKKRSDLAVKNNCSDSSCSHLCLLTPVGFTCACPQGSSALPSNQNICDAPQEKPQSKPMTCDCRNGGTCVGTENIGFTCKCLEGYIGDFCEIAPVRVLESENLTSVIIPVVVVIIIIILLVVVFVILRKKGILLSFKKFLPKGSNDMKKFRGIAQYNEAGDVNLKLPYVTGGKPSTSNAPPDDILQDPTKPTNFCNPIILLSFKKFLPKGSNDMKKFRGIAQYNEAGDVNLKLPYVTGGKPSTSNKNSRRSVDVKMQEDGSSSVGTYSTIRSIFTDNGASFYCPGSHSVVTSGSFVSACESLQDRLHALDLSTDHNLRNSVIVKEFLFKGKSWDGRHSEDRPLGYGFHSADRALRYGFHNERALGYGFHNERALGVGLHHSEFIALGYEFHSEGRALGVEYGEEILDYSDILKKLLRKRPDSFCCEFLDDRDLGDVVKTEIENKIRFCLQRN</sequence>
<dbReference type="InterPro" id="IPR002172">
    <property type="entry name" value="LDrepeatLR_classA_rpt"/>
</dbReference>
<keyword evidence="17" id="KW-0325">Glycoprotein</keyword>
<dbReference type="InterPro" id="IPR036055">
    <property type="entry name" value="LDL_receptor-like_sf"/>
</dbReference>
<dbReference type="PROSITE" id="PS00010">
    <property type="entry name" value="ASX_HYDROXYL"/>
    <property type="match status" value="2"/>
</dbReference>
<feature type="transmembrane region" description="Helical" evidence="23">
    <location>
        <begin position="3419"/>
        <end position="3440"/>
    </location>
</feature>
<feature type="disulfide bond" evidence="19">
    <location>
        <begin position="329"/>
        <end position="339"/>
    </location>
</feature>
<dbReference type="FunFam" id="4.10.400.10:FF:000065">
    <property type="entry name" value="Transmembrane protease serine 7"/>
    <property type="match status" value="1"/>
</dbReference>
<dbReference type="InterPro" id="IPR018097">
    <property type="entry name" value="EGF_Ca-bd_CS"/>
</dbReference>
<dbReference type="SUPFAM" id="SSF57184">
    <property type="entry name" value="Growth factor receptor domain"/>
    <property type="match status" value="2"/>
</dbReference>
<dbReference type="PROSITE" id="PS51120">
    <property type="entry name" value="LDLRB"/>
    <property type="match status" value="17"/>
</dbReference>
<feature type="disulfide bond" evidence="20">
    <location>
        <begin position="171"/>
        <end position="189"/>
    </location>
</feature>
<dbReference type="Pfam" id="PF14670">
    <property type="entry name" value="FXa_inhibition"/>
    <property type="match status" value="1"/>
</dbReference>
<dbReference type="Pfam" id="PF00057">
    <property type="entry name" value="Ldl_recept_a"/>
    <property type="match status" value="25"/>
</dbReference>
<dbReference type="GO" id="GO:0042562">
    <property type="term" value="F:hormone binding"/>
    <property type="evidence" value="ECO:0007669"/>
    <property type="project" value="TreeGrafter"/>
</dbReference>
<dbReference type="Gene3D" id="2.120.10.30">
    <property type="entry name" value="TolB, C-terminal domain"/>
    <property type="match status" value="8"/>
</dbReference>
<feature type="repeat" description="LDL-receptor class B" evidence="21">
    <location>
        <begin position="2066"/>
        <end position="2108"/>
    </location>
</feature>
<feature type="disulfide bond" evidence="20">
    <location>
        <begin position="2767"/>
        <end position="2785"/>
    </location>
</feature>
<dbReference type="GO" id="GO:0016324">
    <property type="term" value="C:apical plasma membrane"/>
    <property type="evidence" value="ECO:0007669"/>
    <property type="project" value="TreeGrafter"/>
</dbReference>
<feature type="region of interest" description="Disordered" evidence="22">
    <location>
        <begin position="3550"/>
        <end position="3572"/>
    </location>
</feature>
<feature type="disulfide bond" evidence="20">
    <location>
        <begin position="2802"/>
        <end position="2814"/>
    </location>
</feature>
<dbReference type="Pfam" id="PF00058">
    <property type="entry name" value="Ldl_recept_b"/>
    <property type="match status" value="9"/>
</dbReference>
<feature type="disulfide bond" evidence="20">
    <location>
        <begin position="211"/>
        <end position="229"/>
    </location>
</feature>
<dbReference type="SMART" id="SM00135">
    <property type="entry name" value="LY"/>
    <property type="match status" value="30"/>
</dbReference>
<dbReference type="FunFam" id="4.10.400.10:FF:000147">
    <property type="entry name" value="Low-density lipoprotein receptor-related protein 2"/>
    <property type="match status" value="1"/>
</dbReference>
<proteinExistence type="inferred from homology"/>
<feature type="disulfide bond" evidence="20">
    <location>
        <begin position="2846"/>
        <end position="2858"/>
    </location>
</feature>
<dbReference type="FunFam" id="2.120.10.30:FF:000035">
    <property type="entry name" value="Low-density lipoprotein receptor-related protein 2"/>
    <property type="match status" value="1"/>
</dbReference>
<feature type="disulfide bond" evidence="20">
    <location>
        <begin position="49"/>
        <end position="67"/>
    </location>
</feature>
<dbReference type="SMART" id="SM00181">
    <property type="entry name" value="EGF"/>
    <property type="match status" value="14"/>
</dbReference>
<feature type="disulfide bond" evidence="20">
    <location>
        <begin position="1909"/>
        <end position="1927"/>
    </location>
</feature>
<evidence type="ECO:0000256" key="19">
    <source>
        <dbReference type="PROSITE-ProRule" id="PRU00076"/>
    </source>
</evidence>
<dbReference type="FunFam" id="4.10.400.10:FF:000011">
    <property type="entry name" value="Low-density lipoprotein receptor-related protein 1"/>
    <property type="match status" value="1"/>
</dbReference>
<dbReference type="CDD" id="cd00112">
    <property type="entry name" value="LDLa"/>
    <property type="match status" value="21"/>
</dbReference>
<dbReference type="Pfam" id="PF07645">
    <property type="entry name" value="EGF_CA"/>
    <property type="match status" value="2"/>
</dbReference>
<evidence type="ECO:0000256" key="7">
    <source>
        <dbReference type="ARBA" id="ARBA00022692"/>
    </source>
</evidence>
<evidence type="ECO:0000256" key="18">
    <source>
        <dbReference type="ARBA" id="ARBA00037878"/>
    </source>
</evidence>
<feature type="disulfide bond" evidence="20">
    <location>
        <begin position="2573"/>
        <end position="2588"/>
    </location>
</feature>
<evidence type="ECO:0000256" key="17">
    <source>
        <dbReference type="ARBA" id="ARBA00023180"/>
    </source>
</evidence>
<keyword evidence="5" id="KW-0597">Phosphoprotein</keyword>
<dbReference type="OrthoDB" id="21182at2759"/>
<organism evidence="25 26">
    <name type="scientific">Lottia gigantea</name>
    <name type="common">Giant owl limpet</name>
    <dbReference type="NCBI Taxonomy" id="225164"/>
    <lineage>
        <taxon>Eukaryota</taxon>
        <taxon>Metazoa</taxon>
        <taxon>Spiralia</taxon>
        <taxon>Lophotrochozoa</taxon>
        <taxon>Mollusca</taxon>
        <taxon>Gastropoda</taxon>
        <taxon>Patellogastropoda</taxon>
        <taxon>Lottioidea</taxon>
        <taxon>Lottiidae</taxon>
        <taxon>Lottia</taxon>
    </lineage>
</organism>
<dbReference type="EMBL" id="KB203992">
    <property type="protein sequence ID" value="ESO82185.1"/>
    <property type="molecule type" value="Genomic_DNA"/>
</dbReference>
<evidence type="ECO:0000256" key="14">
    <source>
        <dbReference type="ARBA" id="ARBA00023157"/>
    </source>
</evidence>
<keyword evidence="7 23" id="KW-0812">Transmembrane</keyword>
<feature type="repeat" description="LDL-receptor class B" evidence="21">
    <location>
        <begin position="2333"/>
        <end position="2377"/>
    </location>
</feature>
<dbReference type="InterPro" id="IPR051221">
    <property type="entry name" value="LDLR-related"/>
</dbReference>
<dbReference type="FunFam" id="4.10.400.10:FF:000002">
    <property type="entry name" value="Low-density lipoprotein receptor-related protein 1"/>
    <property type="match status" value="2"/>
</dbReference>
<feature type="disulfide bond" evidence="20">
    <location>
        <begin position="2561"/>
        <end position="2579"/>
    </location>
</feature>
<dbReference type="InterPro" id="IPR049883">
    <property type="entry name" value="NOTCH1_EGF-like"/>
</dbReference>
<feature type="disulfide bond" evidence="20">
    <location>
        <begin position="1902"/>
        <end position="1914"/>
    </location>
</feature>
<feature type="disulfide bond" evidence="20">
    <location>
        <begin position="2634"/>
        <end position="2646"/>
    </location>
</feature>
<dbReference type="InterPro" id="IPR000152">
    <property type="entry name" value="EGF-type_Asp/Asn_hydroxyl_site"/>
</dbReference>
<feature type="disulfide bond" evidence="20">
    <location>
        <begin position="2933"/>
        <end position="2945"/>
    </location>
</feature>
<evidence type="ECO:0000259" key="24">
    <source>
        <dbReference type="PROSITE" id="PS50026"/>
    </source>
</evidence>
<dbReference type="InterPro" id="IPR001881">
    <property type="entry name" value="EGF-like_Ca-bd_dom"/>
</dbReference>
<dbReference type="GO" id="GO:0043235">
    <property type="term" value="C:receptor complex"/>
    <property type="evidence" value="ECO:0007669"/>
    <property type="project" value="TreeGrafter"/>
</dbReference>
<feature type="repeat" description="LDL-receptor class B" evidence="21">
    <location>
        <begin position="413"/>
        <end position="455"/>
    </location>
</feature>
<keyword evidence="3" id="KW-1003">Cell membrane</keyword>
<feature type="disulfide bond" evidence="20">
    <location>
        <begin position="3"/>
        <end position="15"/>
    </location>
</feature>
<dbReference type="PROSITE" id="PS01187">
    <property type="entry name" value="EGF_CA"/>
    <property type="match status" value="3"/>
</dbReference>
<dbReference type="InterPro" id="IPR023415">
    <property type="entry name" value="LDLR_class-A_CS"/>
</dbReference>
<feature type="disulfide bond" evidence="20">
    <location>
        <begin position="1614"/>
        <end position="1632"/>
    </location>
</feature>
<dbReference type="CTD" id="20241352"/>
<feature type="disulfide bond" evidence="20">
    <location>
        <begin position="1779"/>
        <end position="1797"/>
    </location>
</feature>
<dbReference type="Proteomes" id="UP000030746">
    <property type="component" value="Unassembled WGS sequence"/>
</dbReference>
<dbReference type="GO" id="GO:0006898">
    <property type="term" value="P:receptor-mediated endocytosis"/>
    <property type="evidence" value="ECO:0007669"/>
    <property type="project" value="TreeGrafter"/>
</dbReference>
<dbReference type="SUPFAM" id="SSF57196">
    <property type="entry name" value="EGF/Laminin"/>
    <property type="match status" value="4"/>
</dbReference>
<feature type="disulfide bond" evidence="20">
    <location>
        <begin position="42"/>
        <end position="54"/>
    </location>
</feature>
<dbReference type="RefSeq" id="XP_009067103.1">
    <property type="nucleotide sequence ID" value="XM_009068855.1"/>
</dbReference>
<reference evidence="25 26" key="1">
    <citation type="journal article" date="2013" name="Nature">
        <title>Insights into bilaterian evolution from three spiralian genomes.</title>
        <authorList>
            <person name="Simakov O."/>
            <person name="Marletaz F."/>
            <person name="Cho S.J."/>
            <person name="Edsinger-Gonzales E."/>
            <person name="Havlak P."/>
            <person name="Hellsten U."/>
            <person name="Kuo D.H."/>
            <person name="Larsson T."/>
            <person name="Lv J."/>
            <person name="Arendt D."/>
            <person name="Savage R."/>
            <person name="Osoegawa K."/>
            <person name="de Jong P."/>
            <person name="Grimwood J."/>
            <person name="Chapman J.A."/>
            <person name="Shapiro H."/>
            <person name="Aerts A."/>
            <person name="Otillar R.P."/>
            <person name="Terry A.Y."/>
            <person name="Boore J.L."/>
            <person name="Grigoriev I.V."/>
            <person name="Lindberg D.R."/>
            <person name="Seaver E.C."/>
            <person name="Weisblat D.A."/>
            <person name="Putnam N.H."/>
            <person name="Rokhsar D.S."/>
        </authorList>
    </citation>
    <scope>NUCLEOTIDE SEQUENCE [LARGE SCALE GENOMIC DNA]</scope>
</reference>
<keyword evidence="11" id="KW-0106">Calcium</keyword>
<keyword evidence="9" id="KW-0732">Signal</keyword>
<name>V3ZIN0_LOTGI</name>
<dbReference type="GO" id="GO:0005905">
    <property type="term" value="C:clathrin-coated pit"/>
    <property type="evidence" value="ECO:0007669"/>
    <property type="project" value="UniProtKB-KW"/>
</dbReference>
<feature type="repeat" description="LDL-receptor class B" evidence="21">
    <location>
        <begin position="817"/>
        <end position="863"/>
    </location>
</feature>
<dbReference type="STRING" id="225164.V3ZIN0"/>
<dbReference type="PROSITE" id="PS50026">
    <property type="entry name" value="EGF_3"/>
    <property type="match status" value="3"/>
</dbReference>